<keyword evidence="8" id="KW-0805">Transcription regulation</keyword>
<evidence type="ECO:0000313" key="14">
    <source>
        <dbReference type="Ensembl" id="ENSCCRP00010095147.1"/>
    </source>
</evidence>
<dbReference type="PANTHER" id="PTHR23235">
    <property type="entry name" value="KRUEPPEL-LIKE TRANSCRIPTION FACTOR"/>
    <property type="match status" value="1"/>
</dbReference>
<evidence type="ECO:0000256" key="2">
    <source>
        <dbReference type="ARBA" id="ARBA00004906"/>
    </source>
</evidence>
<sequence>MKLVSTSIFFPLDPMPLKEESREHDEMEEKCHYEKHNGFITEENSISCSQTEKTTAQITETGSEFTCQQCGRSFARKGNLKVHTGVHTGERPYSCVLCRASFTRRGSLKAHMRTHPGESPYICKPCEKSFSSKEGLKAHMRRHAGEKCFKCRQCGTRFSDKNLLKDHVIIAHAGEKPFMCEHCGKTCSNQANLEIHRRIHTGEKPFTSHCKHPSNSFHGVCVRNWKQAEYGGF</sequence>
<evidence type="ECO:0000256" key="7">
    <source>
        <dbReference type="ARBA" id="ARBA00022833"/>
    </source>
</evidence>
<keyword evidence="6" id="KW-0833">Ubl conjugation pathway</keyword>
<dbReference type="FunFam" id="3.30.160.60:FF:000264">
    <property type="entry name" value="Zinc finger protein 236"/>
    <property type="match status" value="1"/>
</dbReference>
<feature type="domain" description="C2H2-type" evidence="13">
    <location>
        <begin position="149"/>
        <end position="177"/>
    </location>
</feature>
<evidence type="ECO:0000256" key="4">
    <source>
        <dbReference type="ARBA" id="ARBA00022737"/>
    </source>
</evidence>
<dbReference type="FunFam" id="3.30.160.60:FF:001485">
    <property type="entry name" value="Krueppel-related zinc finger protein"/>
    <property type="match status" value="1"/>
</dbReference>
<evidence type="ECO:0000256" key="8">
    <source>
        <dbReference type="ARBA" id="ARBA00023015"/>
    </source>
</evidence>
<dbReference type="Pfam" id="PF13894">
    <property type="entry name" value="zf-C2H2_4"/>
    <property type="match status" value="1"/>
</dbReference>
<dbReference type="PROSITE" id="PS00028">
    <property type="entry name" value="ZINC_FINGER_C2H2_1"/>
    <property type="match status" value="5"/>
</dbReference>
<dbReference type="Proteomes" id="UP000694427">
    <property type="component" value="Unplaced"/>
</dbReference>
<feature type="domain" description="C2H2-type" evidence="13">
    <location>
        <begin position="178"/>
        <end position="205"/>
    </location>
</feature>
<evidence type="ECO:0000256" key="9">
    <source>
        <dbReference type="ARBA" id="ARBA00023125"/>
    </source>
</evidence>
<evidence type="ECO:0000256" key="6">
    <source>
        <dbReference type="ARBA" id="ARBA00022786"/>
    </source>
</evidence>
<evidence type="ECO:0000256" key="10">
    <source>
        <dbReference type="ARBA" id="ARBA00023163"/>
    </source>
</evidence>
<evidence type="ECO:0000313" key="15">
    <source>
        <dbReference type="Proteomes" id="UP000694427"/>
    </source>
</evidence>
<feature type="domain" description="C2H2-type" evidence="13">
    <location>
        <begin position="93"/>
        <end position="120"/>
    </location>
</feature>
<dbReference type="InterPro" id="IPR036236">
    <property type="entry name" value="Znf_C2H2_sf"/>
</dbReference>
<dbReference type="AlphaFoldDB" id="A0A8C1NSE2"/>
<dbReference type="GO" id="GO:0000981">
    <property type="term" value="F:DNA-binding transcription factor activity, RNA polymerase II-specific"/>
    <property type="evidence" value="ECO:0007669"/>
    <property type="project" value="TreeGrafter"/>
</dbReference>
<comment type="subcellular location">
    <subcellularLocation>
        <location evidence="1">Nucleus</location>
    </subcellularLocation>
</comment>
<dbReference type="FunFam" id="3.30.160.60:FF:000646">
    <property type="entry name" value="Myeloid zinc finger 1"/>
    <property type="match status" value="1"/>
</dbReference>
<reference evidence="14" key="2">
    <citation type="submission" date="2025-09" db="UniProtKB">
        <authorList>
            <consortium name="Ensembl"/>
        </authorList>
    </citation>
    <scope>IDENTIFICATION</scope>
</reference>
<dbReference type="PROSITE" id="PS50157">
    <property type="entry name" value="ZINC_FINGER_C2H2_2"/>
    <property type="match status" value="5"/>
</dbReference>
<feature type="domain" description="C2H2-type" evidence="13">
    <location>
        <begin position="65"/>
        <end position="92"/>
    </location>
</feature>
<proteinExistence type="predicted"/>
<dbReference type="PANTHER" id="PTHR23235:SF178">
    <property type="entry name" value="C2H2-TYPE DOMAIN-CONTAINING PROTEIN-RELATED"/>
    <property type="match status" value="1"/>
</dbReference>
<dbReference type="FunFam" id="3.30.160.60:FF:000446">
    <property type="entry name" value="Zinc finger protein"/>
    <property type="match status" value="1"/>
</dbReference>
<keyword evidence="11" id="KW-0539">Nucleus</keyword>
<feature type="domain" description="C2H2-type" evidence="13">
    <location>
        <begin position="121"/>
        <end position="148"/>
    </location>
</feature>
<dbReference type="GO" id="GO:0005634">
    <property type="term" value="C:nucleus"/>
    <property type="evidence" value="ECO:0007669"/>
    <property type="project" value="UniProtKB-SubCell"/>
</dbReference>
<keyword evidence="5 12" id="KW-0863">Zinc-finger</keyword>
<keyword evidence="15" id="KW-1185">Reference proteome</keyword>
<name>A0A8C1NSE2_CYPCA</name>
<dbReference type="FunFam" id="3.30.160.60:FF:002343">
    <property type="entry name" value="Zinc finger protein 33A"/>
    <property type="match status" value="1"/>
</dbReference>
<evidence type="ECO:0000256" key="12">
    <source>
        <dbReference type="PROSITE-ProRule" id="PRU00042"/>
    </source>
</evidence>
<organism evidence="14 15">
    <name type="scientific">Cyprinus carpio</name>
    <name type="common">Common carp</name>
    <dbReference type="NCBI Taxonomy" id="7962"/>
    <lineage>
        <taxon>Eukaryota</taxon>
        <taxon>Metazoa</taxon>
        <taxon>Chordata</taxon>
        <taxon>Craniata</taxon>
        <taxon>Vertebrata</taxon>
        <taxon>Euteleostomi</taxon>
        <taxon>Actinopterygii</taxon>
        <taxon>Neopterygii</taxon>
        <taxon>Teleostei</taxon>
        <taxon>Ostariophysi</taxon>
        <taxon>Cypriniformes</taxon>
        <taxon>Cyprinidae</taxon>
        <taxon>Cyprininae</taxon>
        <taxon>Cyprinus</taxon>
    </lineage>
</organism>
<keyword evidence="7" id="KW-0862">Zinc</keyword>
<accession>A0A8C1NSE2</accession>
<evidence type="ECO:0000256" key="11">
    <source>
        <dbReference type="ARBA" id="ARBA00023242"/>
    </source>
</evidence>
<comment type="pathway">
    <text evidence="2">Protein modification; protein ubiquitination.</text>
</comment>
<dbReference type="InterPro" id="IPR013087">
    <property type="entry name" value="Znf_C2H2_type"/>
</dbReference>
<dbReference type="GO" id="GO:0000978">
    <property type="term" value="F:RNA polymerase II cis-regulatory region sequence-specific DNA binding"/>
    <property type="evidence" value="ECO:0007669"/>
    <property type="project" value="TreeGrafter"/>
</dbReference>
<evidence type="ECO:0000256" key="3">
    <source>
        <dbReference type="ARBA" id="ARBA00022723"/>
    </source>
</evidence>
<dbReference type="SMART" id="SM00355">
    <property type="entry name" value="ZnF_C2H2"/>
    <property type="match status" value="5"/>
</dbReference>
<evidence type="ECO:0000256" key="1">
    <source>
        <dbReference type="ARBA" id="ARBA00004123"/>
    </source>
</evidence>
<keyword evidence="3" id="KW-0479">Metal-binding</keyword>
<dbReference type="GO" id="GO:0008270">
    <property type="term" value="F:zinc ion binding"/>
    <property type="evidence" value="ECO:0007669"/>
    <property type="project" value="UniProtKB-KW"/>
</dbReference>
<dbReference type="Pfam" id="PF00096">
    <property type="entry name" value="zf-C2H2"/>
    <property type="match status" value="4"/>
</dbReference>
<keyword evidence="10" id="KW-0804">Transcription</keyword>
<keyword evidence="9" id="KW-0238">DNA-binding</keyword>
<protein>
    <recommendedName>
        <fullName evidence="13">C2H2-type domain-containing protein</fullName>
    </recommendedName>
</protein>
<dbReference type="Ensembl" id="ENSCCRT00010105563.1">
    <property type="protein sequence ID" value="ENSCCRP00010095147.1"/>
    <property type="gene ID" value="ENSCCRG00010041656.1"/>
</dbReference>
<reference evidence="14" key="1">
    <citation type="submission" date="2025-08" db="UniProtKB">
        <authorList>
            <consortium name="Ensembl"/>
        </authorList>
    </citation>
    <scope>IDENTIFICATION</scope>
</reference>
<keyword evidence="4" id="KW-0677">Repeat</keyword>
<evidence type="ECO:0000256" key="5">
    <source>
        <dbReference type="ARBA" id="ARBA00022771"/>
    </source>
</evidence>
<evidence type="ECO:0000259" key="13">
    <source>
        <dbReference type="PROSITE" id="PS50157"/>
    </source>
</evidence>
<dbReference type="Gene3D" id="3.30.160.60">
    <property type="entry name" value="Classic Zinc Finger"/>
    <property type="match status" value="5"/>
</dbReference>
<dbReference type="SUPFAM" id="SSF57667">
    <property type="entry name" value="beta-beta-alpha zinc fingers"/>
    <property type="match status" value="3"/>
</dbReference>